<evidence type="ECO:0000256" key="1">
    <source>
        <dbReference type="ARBA" id="ARBA00004141"/>
    </source>
</evidence>
<evidence type="ECO:0000256" key="3">
    <source>
        <dbReference type="ARBA" id="ARBA00012191"/>
    </source>
</evidence>
<comment type="similarity">
    <text evidence="2">Belongs to the ABC transporter superfamily. ABCB family. Multidrug resistance exporter (TC 3.A.1.201) subfamily.</text>
</comment>
<dbReference type="EMBL" id="JABFTP020000165">
    <property type="protein sequence ID" value="KAL3285399.1"/>
    <property type="molecule type" value="Genomic_DNA"/>
</dbReference>
<dbReference type="InterPro" id="IPR036640">
    <property type="entry name" value="ABC1_TM_sf"/>
</dbReference>
<dbReference type="GO" id="GO:0005524">
    <property type="term" value="F:ATP binding"/>
    <property type="evidence" value="ECO:0007669"/>
    <property type="project" value="UniProtKB-KW"/>
</dbReference>
<keyword evidence="8" id="KW-0067">ATP-binding</keyword>
<dbReference type="EC" id="7.6.2.2" evidence="3"/>
<evidence type="ECO:0000313" key="18">
    <source>
        <dbReference type="Proteomes" id="UP001516400"/>
    </source>
</evidence>
<feature type="domain" description="ABC transporter" evidence="15">
    <location>
        <begin position="392"/>
        <end position="628"/>
    </location>
</feature>
<dbReference type="CDD" id="cd18577">
    <property type="entry name" value="ABC_6TM_Pgp_ABCB1_D1_like"/>
    <property type="match status" value="1"/>
</dbReference>
<proteinExistence type="inferred from homology"/>
<evidence type="ECO:0000256" key="6">
    <source>
        <dbReference type="ARBA" id="ARBA00022737"/>
    </source>
</evidence>
<evidence type="ECO:0000256" key="10">
    <source>
        <dbReference type="ARBA" id="ARBA00022989"/>
    </source>
</evidence>
<dbReference type="Pfam" id="PF00005">
    <property type="entry name" value="ABC_tran"/>
    <property type="match status" value="2"/>
</dbReference>
<dbReference type="GO" id="GO:0016020">
    <property type="term" value="C:membrane"/>
    <property type="evidence" value="ECO:0007669"/>
    <property type="project" value="UniProtKB-SubCell"/>
</dbReference>
<dbReference type="InterPro" id="IPR017871">
    <property type="entry name" value="ABC_transporter-like_CS"/>
</dbReference>
<dbReference type="Gene3D" id="1.20.1560.10">
    <property type="entry name" value="ABC transporter type 1, transmembrane domain"/>
    <property type="match status" value="1"/>
</dbReference>
<dbReference type="CDD" id="cd18578">
    <property type="entry name" value="ABC_6TM_Pgp_ABCB1_D2_like"/>
    <property type="match status" value="1"/>
</dbReference>
<name>A0ABD2P3T2_9CUCU</name>
<evidence type="ECO:0000256" key="4">
    <source>
        <dbReference type="ARBA" id="ARBA00022448"/>
    </source>
</evidence>
<keyword evidence="10 14" id="KW-1133">Transmembrane helix</keyword>
<evidence type="ECO:0000256" key="7">
    <source>
        <dbReference type="ARBA" id="ARBA00022741"/>
    </source>
</evidence>
<feature type="transmembrane region" description="Helical" evidence="14">
    <location>
        <begin position="103"/>
        <end position="130"/>
    </location>
</feature>
<feature type="transmembrane region" description="Helical" evidence="14">
    <location>
        <begin position="292"/>
        <end position="314"/>
    </location>
</feature>
<dbReference type="GO" id="GO:0097254">
    <property type="term" value="P:renal tubular secretion"/>
    <property type="evidence" value="ECO:0007669"/>
    <property type="project" value="UniProtKB-ARBA"/>
</dbReference>
<evidence type="ECO:0000256" key="13">
    <source>
        <dbReference type="ARBA" id="ARBA00034018"/>
    </source>
</evidence>
<dbReference type="PANTHER" id="PTHR43394:SF27">
    <property type="entry name" value="ATP-DEPENDENT TRANSLOCASE ABCB1-LIKE"/>
    <property type="match status" value="1"/>
</dbReference>
<evidence type="ECO:0000259" key="15">
    <source>
        <dbReference type="PROSITE" id="PS50893"/>
    </source>
</evidence>
<feature type="transmembrane region" description="Helical" evidence="14">
    <location>
        <begin position="843"/>
        <end position="860"/>
    </location>
</feature>
<keyword evidence="11 14" id="KW-0472">Membrane</keyword>
<evidence type="ECO:0000256" key="8">
    <source>
        <dbReference type="ARBA" id="ARBA00022840"/>
    </source>
</evidence>
<dbReference type="InterPro" id="IPR027417">
    <property type="entry name" value="P-loop_NTPase"/>
</dbReference>
<feature type="domain" description="ABC transmembrane type-1" evidence="16">
    <location>
        <begin position="48"/>
        <end position="357"/>
    </location>
</feature>
<feature type="transmembrane region" description="Helical" evidence="14">
    <location>
        <begin position="206"/>
        <end position="227"/>
    </location>
</feature>
<evidence type="ECO:0000259" key="16">
    <source>
        <dbReference type="PROSITE" id="PS50929"/>
    </source>
</evidence>
<keyword evidence="6" id="KW-0677">Repeat</keyword>
<gene>
    <name evidence="17" type="ORF">HHI36_019503</name>
</gene>
<accession>A0ABD2P3T2</accession>
<keyword evidence="9" id="KW-1278">Translocase</keyword>
<evidence type="ECO:0000256" key="12">
    <source>
        <dbReference type="ARBA" id="ARBA00023180"/>
    </source>
</evidence>
<feature type="transmembrane region" description="Helical" evidence="14">
    <location>
        <begin position="738"/>
        <end position="758"/>
    </location>
</feature>
<dbReference type="SMART" id="SM00382">
    <property type="entry name" value="AAA"/>
    <property type="match status" value="2"/>
</dbReference>
<dbReference type="InterPro" id="IPR003593">
    <property type="entry name" value="AAA+_ATPase"/>
</dbReference>
<dbReference type="SUPFAM" id="SSF52540">
    <property type="entry name" value="P-loop containing nucleoside triphosphate hydrolases"/>
    <property type="match status" value="2"/>
</dbReference>
<sequence>MKSSLKLSNLINWGRRKEKKDEEKKEDPPVPYWKLYKFATWLDWVYIFIGTICTIAVGGGQVFYCVSFGGVTGSFIDYTIGIDNSTLDPESKHALEEKLHYDILMFAIKSVGLGLGTLAGQYIASLLFSYSSLRQILKIRQTFLEKTLNQDISWYDLNKTGDFATTFSENLAKIEDGIGDKVGLFLNYETIAISGIIWSLILGWKLALVCIASIPLSLAVMRFILWLSAKMSKQEMESYGRAGAIAEEVFSAIRTVIAFDGQKTEMKRYENHLEEARKNNIKRSFFTGASHAALWLFFYANCALSMWYGVTLIIDERSLPPGEKTYTPAIVVAVFFNTLVASWHLSMAAPFIQIFAEACGAASKVFKVIDNEPTINSFLKKGRKVRNLKGEISFDNIYFRYPSRPDVKILNGLSIQIKAGETVAFVGSSGCGKSTCIQLLQRFYDPLTGEITIDGNDIKELNLSWLRSKIAVVGQEPALFATTIAENIRYGKLSANQEDIERAAKRAKVHKFIKSLPNGYDSIIGERGTQLSGGQKQRIAIARALIKKPSILLLDEATSALDATSEAEVQAAIDSVTGECTTIIVAHRLSTVRNANRIFVFEQGKVVEQGTYQDLLEIQGVFYNLTQSQGLSNEETSASVPEIIKPMNGDSNSIHGRRESYVDVHKFKHRKSVSEKDRKERMLVLKILKMNSPECFYILTGCLSSILIGASLPVYSILFGDIIGTLSIENDVELRKSSNIICLFYLLLGVVSGFAYLIQMYSFGVAGENLTLRVRSQIFAVMLKQEIAWFDRKDNGVGALCSRLSNDGAAIQGASGLPIGTALNSFSTLILANVFGLFYQWKLALVLIAFFPFIFISIYFEQRLLQTQSEFREKKLQKSAAIAVEAIGNIRTVSSLGCEKLFLARYTHELLPYIVASKKKAHFKAFIMGLAKSLFYFAYATGLSYGAKLIIDEGIHYGTVFKVAELVIVGSWALGQTFAFAPNFQSGLDAAGRMFSLFRRVPEIKNITNATKKKWEVGDIEYSRVYFSYPTRSELPILKGLDLTVNAGKTVALVGSSGCGKSTIVQLLERFYMPTAGEICVDDVDIGIMDLQHLRSNFGIVSQEPNLFDRTIAENIAYGNNQRNIAMSEIVEAAKKANIHNFVTSLPKGYETELGTKGTQLSGGQKQRIAIARALIRNPKILLLDEATSALDNESEKIVQEALDKAKEGRTCITIAHRLTTIQDADVICVLDKGNVVEIGKHHELIEKRGYYYNFYKLHSNH</sequence>
<keyword evidence="5 14" id="KW-0812">Transmembrane</keyword>
<dbReference type="FunFam" id="1.20.1560.10:FF:000009">
    <property type="entry name" value="ABC transporter B family member 1"/>
    <property type="match status" value="1"/>
</dbReference>
<dbReference type="InterPro" id="IPR039421">
    <property type="entry name" value="Type_1_exporter"/>
</dbReference>
<dbReference type="GO" id="GO:0017085">
    <property type="term" value="P:response to insecticide"/>
    <property type="evidence" value="ECO:0007669"/>
    <property type="project" value="UniProtKB-ARBA"/>
</dbReference>
<keyword evidence="18" id="KW-1185">Reference proteome</keyword>
<reference evidence="17 18" key="1">
    <citation type="journal article" date="2021" name="BMC Biol.">
        <title>Horizontally acquired antibacterial genes associated with adaptive radiation of ladybird beetles.</title>
        <authorList>
            <person name="Li H.S."/>
            <person name="Tang X.F."/>
            <person name="Huang Y.H."/>
            <person name="Xu Z.Y."/>
            <person name="Chen M.L."/>
            <person name="Du X.Y."/>
            <person name="Qiu B.Y."/>
            <person name="Chen P.T."/>
            <person name="Zhang W."/>
            <person name="Slipinski A."/>
            <person name="Escalona H.E."/>
            <person name="Waterhouse R.M."/>
            <person name="Zwick A."/>
            <person name="Pang H."/>
        </authorList>
    </citation>
    <scope>NUCLEOTIDE SEQUENCE [LARGE SCALE GENOMIC DNA]</scope>
    <source>
        <strain evidence="17">SYSU2018</strain>
    </source>
</reference>
<comment type="catalytic activity">
    <reaction evidence="13">
        <text>ATP + H2O + xenobioticSide 1 = ADP + phosphate + xenobioticSide 2.</text>
        <dbReference type="EC" id="7.6.2.2"/>
    </reaction>
</comment>
<keyword evidence="4" id="KW-0813">Transport</keyword>
<keyword evidence="12" id="KW-0325">Glycoprotein</keyword>
<dbReference type="FunFam" id="1.20.1560.10:FF:000018">
    <property type="entry name" value="ATP-binding cassette subfamily B member 11"/>
    <property type="match status" value="1"/>
</dbReference>
<evidence type="ECO:0000256" key="11">
    <source>
        <dbReference type="ARBA" id="ARBA00023136"/>
    </source>
</evidence>
<evidence type="ECO:0000256" key="2">
    <source>
        <dbReference type="ARBA" id="ARBA00007577"/>
    </source>
</evidence>
<feature type="domain" description="ABC transmembrane type-1" evidence="16">
    <location>
        <begin position="699"/>
        <end position="986"/>
    </location>
</feature>
<dbReference type="Pfam" id="PF00664">
    <property type="entry name" value="ABC_membrane"/>
    <property type="match status" value="2"/>
</dbReference>
<dbReference type="InterPro" id="IPR003439">
    <property type="entry name" value="ABC_transporter-like_ATP-bd"/>
</dbReference>
<feature type="transmembrane region" description="Helical" evidence="14">
    <location>
        <begin position="44"/>
        <end position="64"/>
    </location>
</feature>
<dbReference type="CDD" id="cd03249">
    <property type="entry name" value="ABC_MTABC3_MDL1_MDL2"/>
    <property type="match status" value="2"/>
</dbReference>
<dbReference type="Gene3D" id="3.40.50.300">
    <property type="entry name" value="P-loop containing nucleotide triphosphate hydrolases"/>
    <property type="match status" value="2"/>
</dbReference>
<dbReference type="FunFam" id="3.40.50.300:FF:000205">
    <property type="entry name" value="ABC transporter B family member 4"/>
    <property type="match status" value="1"/>
</dbReference>
<feature type="transmembrane region" description="Helical" evidence="14">
    <location>
        <begin position="182"/>
        <end position="200"/>
    </location>
</feature>
<dbReference type="FunFam" id="3.40.50.300:FF:000479">
    <property type="entry name" value="Multidrug resistance protein 1A"/>
    <property type="match status" value="1"/>
</dbReference>
<organism evidence="17 18">
    <name type="scientific">Cryptolaemus montrouzieri</name>
    <dbReference type="NCBI Taxonomy" id="559131"/>
    <lineage>
        <taxon>Eukaryota</taxon>
        <taxon>Metazoa</taxon>
        <taxon>Ecdysozoa</taxon>
        <taxon>Arthropoda</taxon>
        <taxon>Hexapoda</taxon>
        <taxon>Insecta</taxon>
        <taxon>Pterygota</taxon>
        <taxon>Neoptera</taxon>
        <taxon>Endopterygota</taxon>
        <taxon>Coleoptera</taxon>
        <taxon>Polyphaga</taxon>
        <taxon>Cucujiformia</taxon>
        <taxon>Coccinelloidea</taxon>
        <taxon>Coccinellidae</taxon>
        <taxon>Scymninae</taxon>
        <taxon>Scymnini</taxon>
        <taxon>Cryptolaemus</taxon>
    </lineage>
</organism>
<dbReference type="PROSITE" id="PS50929">
    <property type="entry name" value="ABC_TM1F"/>
    <property type="match status" value="2"/>
</dbReference>
<comment type="subcellular location">
    <subcellularLocation>
        <location evidence="1">Membrane</location>
        <topology evidence="1">Multi-pass membrane protein</topology>
    </subcellularLocation>
</comment>
<protein>
    <recommendedName>
        <fullName evidence="3">ABC-type xenobiotic transporter</fullName>
        <ecNumber evidence="3">7.6.2.2</ecNumber>
    </recommendedName>
</protein>
<comment type="caution">
    <text evidence="17">The sequence shown here is derived from an EMBL/GenBank/DDBJ whole genome shotgun (WGS) entry which is preliminary data.</text>
</comment>
<evidence type="ECO:0000256" key="14">
    <source>
        <dbReference type="SAM" id="Phobius"/>
    </source>
</evidence>
<dbReference type="AlphaFoldDB" id="A0ABD2P3T2"/>
<evidence type="ECO:0000256" key="5">
    <source>
        <dbReference type="ARBA" id="ARBA00022692"/>
    </source>
</evidence>
<dbReference type="InterPro" id="IPR011527">
    <property type="entry name" value="ABC1_TM_dom"/>
</dbReference>
<dbReference type="Proteomes" id="UP001516400">
    <property type="component" value="Unassembled WGS sequence"/>
</dbReference>
<dbReference type="PROSITE" id="PS00211">
    <property type="entry name" value="ABC_TRANSPORTER_1"/>
    <property type="match status" value="2"/>
</dbReference>
<dbReference type="PROSITE" id="PS50893">
    <property type="entry name" value="ABC_TRANSPORTER_2"/>
    <property type="match status" value="2"/>
</dbReference>
<dbReference type="SUPFAM" id="SSF90123">
    <property type="entry name" value="ABC transporter transmembrane region"/>
    <property type="match status" value="2"/>
</dbReference>
<evidence type="ECO:0000313" key="17">
    <source>
        <dbReference type="EMBL" id="KAL3285399.1"/>
    </source>
</evidence>
<evidence type="ECO:0000256" key="9">
    <source>
        <dbReference type="ARBA" id="ARBA00022967"/>
    </source>
</evidence>
<feature type="domain" description="ABC transporter" evidence="15">
    <location>
        <begin position="1020"/>
        <end position="1258"/>
    </location>
</feature>
<dbReference type="PANTHER" id="PTHR43394">
    <property type="entry name" value="ATP-DEPENDENT PERMEASE MDL1, MITOCHONDRIAL"/>
    <property type="match status" value="1"/>
</dbReference>
<dbReference type="GO" id="GO:0008559">
    <property type="term" value="F:ABC-type xenobiotic transporter activity"/>
    <property type="evidence" value="ECO:0007669"/>
    <property type="project" value="UniProtKB-EC"/>
</dbReference>
<keyword evidence="7" id="KW-0547">Nucleotide-binding</keyword>
<feature type="transmembrane region" description="Helical" evidence="14">
    <location>
        <begin position="695"/>
        <end position="718"/>
    </location>
</feature>